<feature type="chain" id="PRO_5030160651" description="Clathrin/coatomer adaptor adaptin-like N-terminal domain-containing protein" evidence="1">
    <location>
        <begin position="20"/>
        <end position="384"/>
    </location>
</feature>
<evidence type="ECO:0000256" key="1">
    <source>
        <dbReference type="SAM" id="SignalP"/>
    </source>
</evidence>
<dbReference type="PANTHER" id="PTHR12697">
    <property type="entry name" value="PBS LYASE HEAT-LIKE PROTEIN"/>
    <property type="match status" value="1"/>
</dbReference>
<name>A0A6V0DNT0_9DINO</name>
<accession>A0A6V0DNT0</accession>
<dbReference type="GO" id="GO:0016491">
    <property type="term" value="F:oxidoreductase activity"/>
    <property type="evidence" value="ECO:0007669"/>
    <property type="project" value="TreeGrafter"/>
</dbReference>
<gene>
    <name evidence="2" type="ORF">BRAN1462_LOCUS1957</name>
</gene>
<dbReference type="EMBL" id="HBGW01002977">
    <property type="protein sequence ID" value="CAD9488872.1"/>
    <property type="molecule type" value="Transcribed_RNA"/>
</dbReference>
<dbReference type="AlphaFoldDB" id="A0A6V0DNT0"/>
<dbReference type="SUPFAM" id="SSF48371">
    <property type="entry name" value="ARM repeat"/>
    <property type="match status" value="1"/>
</dbReference>
<dbReference type="InterPro" id="IPR016024">
    <property type="entry name" value="ARM-type_fold"/>
</dbReference>
<dbReference type="Gene3D" id="1.25.10.10">
    <property type="entry name" value="Leucine-rich Repeat Variant"/>
    <property type="match status" value="2"/>
</dbReference>
<evidence type="ECO:0000313" key="2">
    <source>
        <dbReference type="EMBL" id="CAD9488872.1"/>
    </source>
</evidence>
<feature type="signal peptide" evidence="1">
    <location>
        <begin position="1"/>
        <end position="19"/>
    </location>
</feature>
<sequence>MARIRALAAAVLAPAAAWGFRHAGPSPEMARMPCDLVRLTLPVPDSVAVRCLGAMLRVPDTVAGPQSKVRAVELLGEISEGAPAYAVCVAQALEAALHHRNRDVFSKAVEVSANIGQGASVPAALVVVRAFTQALQRRDHDIAVRSVVTNLGRIGLRKPEHVMNVMEALGKAMEHESILVAPEALRVLCKIGQERPEHAKVVIDALAQALPHEGAMVKAEVVEVLRKISQDTPEYVEILKEYFIEALQRQETHVASEIVKVLGEIGQRGPEGMKDVMEVFTQALQHEDMQVAVDVVKVAGDIGQERPEYVMSAVEILARALQHSVERVALEAAQVLGVIGRGSPGQYYVKIVADALKQALQDLPVEDDQLHMAKLWAQLTPKAI</sequence>
<proteinExistence type="predicted"/>
<dbReference type="InterPro" id="IPR011989">
    <property type="entry name" value="ARM-like"/>
</dbReference>
<reference evidence="2" key="1">
    <citation type="submission" date="2021-01" db="EMBL/GenBank/DDBJ databases">
        <authorList>
            <person name="Corre E."/>
            <person name="Pelletier E."/>
            <person name="Niang G."/>
            <person name="Scheremetjew M."/>
            <person name="Finn R."/>
            <person name="Kale V."/>
            <person name="Holt S."/>
            <person name="Cochrane G."/>
            <person name="Meng A."/>
            <person name="Brown T."/>
            <person name="Cohen L."/>
        </authorList>
    </citation>
    <scope>NUCLEOTIDE SEQUENCE</scope>
    <source>
        <strain evidence="2">RCC3387</strain>
    </source>
</reference>
<dbReference type="PANTHER" id="PTHR12697:SF5">
    <property type="entry name" value="DEOXYHYPUSINE HYDROXYLASE"/>
    <property type="match status" value="1"/>
</dbReference>
<organism evidence="2">
    <name type="scientific">Zooxanthella nutricula</name>
    <dbReference type="NCBI Taxonomy" id="1333877"/>
    <lineage>
        <taxon>Eukaryota</taxon>
        <taxon>Sar</taxon>
        <taxon>Alveolata</taxon>
        <taxon>Dinophyceae</taxon>
        <taxon>Peridiniales</taxon>
        <taxon>Peridiniales incertae sedis</taxon>
        <taxon>Zooxanthella</taxon>
    </lineage>
</organism>
<evidence type="ECO:0008006" key="3">
    <source>
        <dbReference type="Google" id="ProtNLM"/>
    </source>
</evidence>
<protein>
    <recommendedName>
        <fullName evidence="3">Clathrin/coatomer adaptor adaptin-like N-terminal domain-containing protein</fullName>
    </recommendedName>
</protein>
<keyword evidence="1" id="KW-0732">Signal</keyword>